<organism evidence="1 2">
    <name type="scientific">Araneus ventricosus</name>
    <name type="common">Orbweaver spider</name>
    <name type="synonym">Epeira ventricosa</name>
    <dbReference type="NCBI Taxonomy" id="182803"/>
    <lineage>
        <taxon>Eukaryota</taxon>
        <taxon>Metazoa</taxon>
        <taxon>Ecdysozoa</taxon>
        <taxon>Arthropoda</taxon>
        <taxon>Chelicerata</taxon>
        <taxon>Arachnida</taxon>
        <taxon>Araneae</taxon>
        <taxon>Araneomorphae</taxon>
        <taxon>Entelegynae</taxon>
        <taxon>Araneoidea</taxon>
        <taxon>Araneidae</taxon>
        <taxon>Araneus</taxon>
    </lineage>
</organism>
<reference evidence="1 2" key="1">
    <citation type="journal article" date="2019" name="Sci. Rep.">
        <title>Orb-weaving spider Araneus ventricosus genome elucidates the spidroin gene catalogue.</title>
        <authorList>
            <person name="Kono N."/>
            <person name="Nakamura H."/>
            <person name="Ohtoshi R."/>
            <person name="Moran D.A.P."/>
            <person name="Shinohara A."/>
            <person name="Yoshida Y."/>
            <person name="Fujiwara M."/>
            <person name="Mori M."/>
            <person name="Tomita M."/>
            <person name="Arakawa K."/>
        </authorList>
    </citation>
    <scope>NUCLEOTIDE SEQUENCE [LARGE SCALE GENOMIC DNA]</scope>
</reference>
<accession>A0A4Y2X0K0</accession>
<protein>
    <submittedName>
        <fullName evidence="1">Uncharacterized protein</fullName>
    </submittedName>
</protein>
<keyword evidence="2" id="KW-1185">Reference proteome</keyword>
<feature type="non-terminal residue" evidence="1">
    <location>
        <position position="39"/>
    </location>
</feature>
<comment type="caution">
    <text evidence="1">The sequence shown here is derived from an EMBL/GenBank/DDBJ whole genome shotgun (WGS) entry which is preliminary data.</text>
</comment>
<proteinExistence type="predicted"/>
<sequence>MHLSICTMIASLSVILFLIVAEIPAAYTALDHNSMDSAE</sequence>
<dbReference type="AlphaFoldDB" id="A0A4Y2X0K0"/>
<gene>
    <name evidence="1" type="ORF">AVEN_246058_1</name>
</gene>
<evidence type="ECO:0000313" key="1">
    <source>
        <dbReference type="EMBL" id="GBO42454.1"/>
    </source>
</evidence>
<dbReference type="EMBL" id="BGPR01068531">
    <property type="protein sequence ID" value="GBO42454.1"/>
    <property type="molecule type" value="Genomic_DNA"/>
</dbReference>
<dbReference type="Proteomes" id="UP000499080">
    <property type="component" value="Unassembled WGS sequence"/>
</dbReference>
<name>A0A4Y2X0K0_ARAVE</name>
<evidence type="ECO:0000313" key="2">
    <source>
        <dbReference type="Proteomes" id="UP000499080"/>
    </source>
</evidence>